<dbReference type="InterPro" id="IPR011055">
    <property type="entry name" value="Dup_hybrid_motif"/>
</dbReference>
<keyword evidence="1" id="KW-0812">Transmembrane</keyword>
<dbReference type="Pfam" id="PF01551">
    <property type="entry name" value="Peptidase_M23"/>
    <property type="match status" value="1"/>
</dbReference>
<dbReference type="InterPro" id="IPR016047">
    <property type="entry name" value="M23ase_b-sheet_dom"/>
</dbReference>
<dbReference type="Gene3D" id="1.10.530.10">
    <property type="match status" value="1"/>
</dbReference>
<dbReference type="InterPro" id="IPR050570">
    <property type="entry name" value="Cell_wall_metabolism_enzyme"/>
</dbReference>
<sequence>MMLKIRLASFAIKHWKELAGAAGVILAIILTVPFLAFMGFMPGGEEEKVKEYASVASEFGIDWQELVAFDMVRYDNNLEKGNPEEAALYFIELSVEKLKIENLKCEKRNKKGECIKGGGTIEKVVSKKTYTGKEQILSFIKNNGASTKNIAESLRGIGAKSTLRVSMSSHGIDEAMDLANFTKVMKRDVKRILDSGMLMEMYPDLQSVSGGIGLCIGDVAPGGSAKGVTDNVKGYKSLIEKYAKKYGVEQYTGWLMAMMQQESSGMGTDPLQSSEGPYNTKYPKGPNGIQDAEYSIQAGVQEWKASIQKAGGDMMIAVQTYNFGAAFLPWIKTHGNKYTLEKAQEFSKYWCSSHPTQLGCNDGVHGTPQHALMVLKYYNNPGKASCESMGGDFIAGKGDFISPMPKDTYTKGTWHQFRSPAWHAGVDLNVHSWADEGKIGIYSIAAGKVTRAGSSSSYGNVVYIKHKVKGRSFESVYAHLAYTPIVEVGMSVKQGQKIGMVGNTPGVPWSTFPHLHFEVHSPAWTSDKNNAINPELVVKGLF</sequence>
<reference evidence="4 5" key="1">
    <citation type="submission" date="2023-04" db="EMBL/GenBank/DDBJ databases">
        <title>Antarctic isolates genomes.</title>
        <authorList>
            <person name="Dimov S.G."/>
        </authorList>
    </citation>
    <scope>NUCLEOTIDE SEQUENCE [LARGE SCALE GENOMIC DNA]</scope>
    <source>
        <strain evidence="4 5">AL19</strain>
    </source>
</reference>
<dbReference type="RefSeq" id="WP_282356950.1">
    <property type="nucleotide sequence ID" value="NZ_JASBQV010000025.1"/>
</dbReference>
<proteinExistence type="predicted"/>
<dbReference type="CDD" id="cd16891">
    <property type="entry name" value="CwlT-like"/>
    <property type="match status" value="1"/>
</dbReference>
<dbReference type="SUPFAM" id="SSF51261">
    <property type="entry name" value="Duplicated hybrid motif"/>
    <property type="match status" value="1"/>
</dbReference>
<keyword evidence="5" id="KW-1185">Reference proteome</keyword>
<evidence type="ECO:0000313" key="4">
    <source>
        <dbReference type="EMBL" id="MDI3235959.1"/>
    </source>
</evidence>
<gene>
    <name evidence="4" type="ORF">QK289_13160</name>
</gene>
<dbReference type="InterPro" id="IPR047194">
    <property type="entry name" value="CwlT-like_lysozyme"/>
</dbReference>
<feature type="domain" description="CwlT-like lysozyme" evidence="3">
    <location>
        <begin position="231"/>
        <end position="353"/>
    </location>
</feature>
<evidence type="ECO:0000313" key="5">
    <source>
        <dbReference type="Proteomes" id="UP001243286"/>
    </source>
</evidence>
<accession>A0ABT6R4S4</accession>
<dbReference type="PANTHER" id="PTHR21666:SF270">
    <property type="entry name" value="MUREIN HYDROLASE ACTIVATOR ENVC"/>
    <property type="match status" value="1"/>
</dbReference>
<dbReference type="SUPFAM" id="SSF53955">
    <property type="entry name" value="Lysozyme-like"/>
    <property type="match status" value="1"/>
</dbReference>
<dbReference type="Proteomes" id="UP001243286">
    <property type="component" value="Unassembled WGS sequence"/>
</dbReference>
<protein>
    <submittedName>
        <fullName evidence="4">Lysozyme family protein</fullName>
    </submittedName>
</protein>
<keyword evidence="1" id="KW-0472">Membrane</keyword>
<feature type="transmembrane region" description="Helical" evidence="1">
    <location>
        <begin position="21"/>
        <end position="41"/>
    </location>
</feature>
<feature type="domain" description="M23ase beta-sheet core" evidence="2">
    <location>
        <begin position="423"/>
        <end position="533"/>
    </location>
</feature>
<dbReference type="Gene3D" id="2.70.70.10">
    <property type="entry name" value="Glucose Permease (Domain IIA)"/>
    <property type="match status" value="1"/>
</dbReference>
<name>A0ABT6R4S4_9BACL</name>
<dbReference type="PANTHER" id="PTHR21666">
    <property type="entry name" value="PEPTIDASE-RELATED"/>
    <property type="match status" value="1"/>
</dbReference>
<evidence type="ECO:0000259" key="3">
    <source>
        <dbReference type="Pfam" id="PF13702"/>
    </source>
</evidence>
<evidence type="ECO:0000259" key="2">
    <source>
        <dbReference type="Pfam" id="PF01551"/>
    </source>
</evidence>
<evidence type="ECO:0000256" key="1">
    <source>
        <dbReference type="SAM" id="Phobius"/>
    </source>
</evidence>
<keyword evidence="1" id="KW-1133">Transmembrane helix</keyword>
<comment type="caution">
    <text evidence="4">The sequence shown here is derived from an EMBL/GenBank/DDBJ whole genome shotgun (WGS) entry which is preliminary data.</text>
</comment>
<dbReference type="CDD" id="cd12797">
    <property type="entry name" value="M23_peptidase"/>
    <property type="match status" value="1"/>
</dbReference>
<dbReference type="Pfam" id="PF13702">
    <property type="entry name" value="Lysozyme_like"/>
    <property type="match status" value="1"/>
</dbReference>
<dbReference type="InterPro" id="IPR023346">
    <property type="entry name" value="Lysozyme-like_dom_sf"/>
</dbReference>
<organism evidence="4 5">
    <name type="scientific">Exiguobacterium antarcticum</name>
    <dbReference type="NCBI Taxonomy" id="132920"/>
    <lineage>
        <taxon>Bacteria</taxon>
        <taxon>Bacillati</taxon>
        <taxon>Bacillota</taxon>
        <taxon>Bacilli</taxon>
        <taxon>Bacillales</taxon>
        <taxon>Bacillales Family XII. Incertae Sedis</taxon>
        <taxon>Exiguobacterium</taxon>
    </lineage>
</organism>
<dbReference type="EMBL" id="JASBQV010000025">
    <property type="protein sequence ID" value="MDI3235959.1"/>
    <property type="molecule type" value="Genomic_DNA"/>
</dbReference>